<evidence type="ECO:0000313" key="8">
    <source>
        <dbReference type="Proteomes" id="UP000823937"/>
    </source>
</evidence>
<feature type="chain" id="PRO_5038416111" evidence="5">
    <location>
        <begin position="25"/>
        <end position="298"/>
    </location>
</feature>
<dbReference type="GO" id="GO:0015226">
    <property type="term" value="F:carnitine transmembrane transporter activity"/>
    <property type="evidence" value="ECO:0007669"/>
    <property type="project" value="TreeGrafter"/>
</dbReference>
<keyword evidence="3" id="KW-1003">Cell membrane</keyword>
<keyword evidence="4" id="KW-0472">Membrane</keyword>
<evidence type="ECO:0000256" key="5">
    <source>
        <dbReference type="SAM" id="SignalP"/>
    </source>
</evidence>
<dbReference type="Gene3D" id="3.10.105.10">
    <property type="entry name" value="Dipeptide-binding Protein, Domain 3"/>
    <property type="match status" value="2"/>
</dbReference>
<evidence type="ECO:0000256" key="3">
    <source>
        <dbReference type="ARBA" id="ARBA00022475"/>
    </source>
</evidence>
<dbReference type="CDD" id="cd13639">
    <property type="entry name" value="PBP2_OpuAC_like"/>
    <property type="match status" value="1"/>
</dbReference>
<reference evidence="7" key="1">
    <citation type="journal article" date="2021" name="PeerJ">
        <title>Extensive microbial diversity within the chicken gut microbiome revealed by metagenomics and culture.</title>
        <authorList>
            <person name="Gilroy R."/>
            <person name="Ravi A."/>
            <person name="Getino M."/>
            <person name="Pursley I."/>
            <person name="Horton D.L."/>
            <person name="Alikhan N.F."/>
            <person name="Baker D."/>
            <person name="Gharbi K."/>
            <person name="Hall N."/>
            <person name="Watson M."/>
            <person name="Adriaenssens E.M."/>
            <person name="Foster-Nyarko E."/>
            <person name="Jarju S."/>
            <person name="Secka A."/>
            <person name="Antonio M."/>
            <person name="Oren A."/>
            <person name="Chaudhuri R.R."/>
            <person name="La Ragione R."/>
            <person name="Hildebrand F."/>
            <person name="Pallen M.J."/>
        </authorList>
    </citation>
    <scope>NUCLEOTIDE SEQUENCE</scope>
    <source>
        <strain evidence="7">CHK169-2315</strain>
    </source>
</reference>
<dbReference type="Pfam" id="PF04069">
    <property type="entry name" value="OpuAC"/>
    <property type="match status" value="1"/>
</dbReference>
<sequence>MGTKFRSFLNVFLLSIVVAGVLVACSNNDENKENTSSNDEKQAIEMGQINWAENIAVTNMWKVILEEEGYDVNLNVLDIGTQMAALENDELDISPEIWLPVQDASYLEQYKDKVNFSEATWYDNAKVGLVVPSYMEDINSIEDLHDHVDLFEGVITGFDPGAGTMEVTEDLIEEYDLPFELLPSSEPAMLTEISEAMKEEKPIVAPLWSPHRIFSELDLKYLDDPKEVYGGVEKIHHATRLDFADDHPELATWFDNWNMDDDQIGSLMVEVSEAEDPLDGARKWVEENENVINEWLEK</sequence>
<feature type="domain" description="ABC-type glycine betaine transport system substrate-binding" evidence="6">
    <location>
        <begin position="44"/>
        <end position="287"/>
    </location>
</feature>
<dbReference type="GO" id="GO:0005275">
    <property type="term" value="F:amine transmembrane transporter activity"/>
    <property type="evidence" value="ECO:0007669"/>
    <property type="project" value="TreeGrafter"/>
</dbReference>
<comment type="subcellular location">
    <subcellularLocation>
        <location evidence="1">Cell membrane</location>
    </subcellularLocation>
</comment>
<dbReference type="GO" id="GO:0043190">
    <property type="term" value="C:ATP-binding cassette (ABC) transporter complex"/>
    <property type="evidence" value="ECO:0007669"/>
    <property type="project" value="InterPro"/>
</dbReference>
<organism evidence="7 8">
    <name type="scientific">Candidatus Pseudogracilibacillus intestinigallinarum</name>
    <dbReference type="NCBI Taxonomy" id="2838742"/>
    <lineage>
        <taxon>Bacteria</taxon>
        <taxon>Bacillati</taxon>
        <taxon>Bacillota</taxon>
        <taxon>Bacilli</taxon>
        <taxon>Bacillales</taxon>
        <taxon>Bacillaceae</taxon>
        <taxon>Pseudogracilibacillus</taxon>
    </lineage>
</organism>
<dbReference type="PANTHER" id="PTHR47737:SF1">
    <property type="entry name" value="GLYCINE BETAINE_PROLINE BETAINE TRANSPORT SYSTEM PERMEASE PROTEIN PROW"/>
    <property type="match status" value="1"/>
</dbReference>
<protein>
    <submittedName>
        <fullName evidence="7">Glycine betaine ABC transporter substrate-binding protein</fullName>
    </submittedName>
</protein>
<evidence type="ECO:0000259" key="6">
    <source>
        <dbReference type="Pfam" id="PF04069"/>
    </source>
</evidence>
<gene>
    <name evidence="7" type="ORF">H9895_12415</name>
</gene>
<evidence type="ECO:0000256" key="4">
    <source>
        <dbReference type="ARBA" id="ARBA00023136"/>
    </source>
</evidence>
<dbReference type="EMBL" id="DXHX01000175">
    <property type="protein sequence ID" value="HIV75872.1"/>
    <property type="molecule type" value="Genomic_DNA"/>
</dbReference>
<accession>A0A9D1PPN4</accession>
<dbReference type="PANTHER" id="PTHR47737">
    <property type="entry name" value="GLYCINE BETAINE/PROLINE BETAINE TRANSPORT SYSTEM PERMEASE PROTEIN PROW"/>
    <property type="match status" value="1"/>
</dbReference>
<dbReference type="AlphaFoldDB" id="A0A9D1PPN4"/>
<comment type="caution">
    <text evidence="7">The sequence shown here is derived from an EMBL/GenBank/DDBJ whole genome shotgun (WGS) entry which is preliminary data.</text>
</comment>
<feature type="signal peptide" evidence="5">
    <location>
        <begin position="1"/>
        <end position="24"/>
    </location>
</feature>
<keyword evidence="5" id="KW-0732">Signal</keyword>
<evidence type="ECO:0000313" key="7">
    <source>
        <dbReference type="EMBL" id="HIV75872.1"/>
    </source>
</evidence>
<name>A0A9D1PPN4_9BACI</name>
<dbReference type="Proteomes" id="UP000823937">
    <property type="component" value="Unassembled WGS sequence"/>
</dbReference>
<dbReference type="PROSITE" id="PS51257">
    <property type="entry name" value="PROKAR_LIPOPROTEIN"/>
    <property type="match status" value="1"/>
</dbReference>
<keyword evidence="2" id="KW-0813">Transport</keyword>
<proteinExistence type="predicted"/>
<dbReference type="Gene3D" id="3.40.190.100">
    <property type="entry name" value="Glycine betaine-binding periplasmic protein, domain 2"/>
    <property type="match status" value="1"/>
</dbReference>
<evidence type="ECO:0000256" key="1">
    <source>
        <dbReference type="ARBA" id="ARBA00004236"/>
    </source>
</evidence>
<reference evidence="7" key="2">
    <citation type="submission" date="2021-04" db="EMBL/GenBank/DDBJ databases">
        <authorList>
            <person name="Gilroy R."/>
        </authorList>
    </citation>
    <scope>NUCLEOTIDE SEQUENCE</scope>
    <source>
        <strain evidence="7">CHK169-2315</strain>
    </source>
</reference>
<dbReference type="GO" id="GO:0015871">
    <property type="term" value="P:choline transport"/>
    <property type="evidence" value="ECO:0007669"/>
    <property type="project" value="TreeGrafter"/>
</dbReference>
<evidence type="ECO:0000256" key="2">
    <source>
        <dbReference type="ARBA" id="ARBA00022448"/>
    </source>
</evidence>
<dbReference type="SUPFAM" id="SSF53850">
    <property type="entry name" value="Periplasmic binding protein-like II"/>
    <property type="match status" value="1"/>
</dbReference>
<dbReference type="GO" id="GO:0031460">
    <property type="term" value="P:glycine betaine transport"/>
    <property type="evidence" value="ECO:0007669"/>
    <property type="project" value="TreeGrafter"/>
</dbReference>
<dbReference type="InterPro" id="IPR007210">
    <property type="entry name" value="ABC_Gly_betaine_transp_sub-bd"/>
</dbReference>